<dbReference type="EMBL" id="AP022606">
    <property type="protein sequence ID" value="BBZ14378.1"/>
    <property type="molecule type" value="Genomic_DNA"/>
</dbReference>
<evidence type="ECO:0000256" key="7">
    <source>
        <dbReference type="RuleBase" id="RU003346"/>
    </source>
</evidence>
<organism evidence="10 11">
    <name type="scientific">Mycobacterium branderi</name>
    <dbReference type="NCBI Taxonomy" id="43348"/>
    <lineage>
        <taxon>Bacteria</taxon>
        <taxon>Bacillati</taxon>
        <taxon>Actinomycetota</taxon>
        <taxon>Actinomycetes</taxon>
        <taxon>Mycobacteriales</taxon>
        <taxon>Mycobacteriaceae</taxon>
        <taxon>Mycobacterium</taxon>
    </lineage>
</organism>
<evidence type="ECO:0000256" key="4">
    <source>
        <dbReference type="ARBA" id="ARBA00022692"/>
    </source>
</evidence>
<dbReference type="Proteomes" id="UP000467379">
    <property type="component" value="Chromosome"/>
</dbReference>
<keyword evidence="5 8" id="KW-1133">Transmembrane helix</keyword>
<sequence length="501" mass="54204">MVADDSTDRGWWPGARDEALARSSRLSRLARLRREASRTAADAEAGKQLTGAVVVVAVVAAISGMLYGYDTGVISWALLQLTEEFSLTAGLKQMVAASILLGAVVGALTCSWLSDRCGRRGTLLMLAVVFIVGSLWCADAYDAVALSLGRLVLGFAVGGATQTAPMYVAELSPPAYRGRLVLCFQIAIGVGLFIATLGGVVDSISWRGAIGIACVPAAIMLWLLLRLPESPRWLVKQDHRHAARAVLERVRPDGYDVDVELDEAIELARVERTASTRGWRGLRDAWVRPALVLGCGIAVFTQLSGIEMIIYYSPTILTNDGVYRYVALQVSVGLGAAYLIAQLVGLAIIDRVGRRRLTLIMVPGAAMSLFALGLLFVTSDSGHDVIPYIMICLIAFMLFNGGGLQLMGWLTGSETYPLAVRPAATAVQSATLWATNLLITLTMLSLINAIGPGHAMWLYALFNVAAWIFVYFRMPDLTGKSLEEIENKLFEGKFRPSDFRR</sequence>
<evidence type="ECO:0000256" key="1">
    <source>
        <dbReference type="ARBA" id="ARBA00004651"/>
    </source>
</evidence>
<dbReference type="Gene3D" id="1.20.1250.20">
    <property type="entry name" value="MFS general substrate transporter like domains"/>
    <property type="match status" value="1"/>
</dbReference>
<feature type="transmembrane region" description="Helical" evidence="8">
    <location>
        <begin position="325"/>
        <end position="348"/>
    </location>
</feature>
<evidence type="ECO:0000256" key="5">
    <source>
        <dbReference type="ARBA" id="ARBA00022989"/>
    </source>
</evidence>
<dbReference type="SUPFAM" id="SSF103473">
    <property type="entry name" value="MFS general substrate transporter"/>
    <property type="match status" value="1"/>
</dbReference>
<evidence type="ECO:0000313" key="11">
    <source>
        <dbReference type="Proteomes" id="UP000467379"/>
    </source>
</evidence>
<dbReference type="InterPro" id="IPR020846">
    <property type="entry name" value="MFS_dom"/>
</dbReference>
<comment type="similarity">
    <text evidence="2 7">Belongs to the major facilitator superfamily. Sugar transporter (TC 2.A.1.1) family.</text>
</comment>
<dbReference type="PROSITE" id="PS00217">
    <property type="entry name" value="SUGAR_TRANSPORT_2"/>
    <property type="match status" value="1"/>
</dbReference>
<dbReference type="PROSITE" id="PS50850">
    <property type="entry name" value="MFS"/>
    <property type="match status" value="1"/>
</dbReference>
<evidence type="ECO:0000256" key="3">
    <source>
        <dbReference type="ARBA" id="ARBA00022448"/>
    </source>
</evidence>
<dbReference type="Pfam" id="PF00083">
    <property type="entry name" value="Sugar_tr"/>
    <property type="match status" value="1"/>
</dbReference>
<evidence type="ECO:0000256" key="6">
    <source>
        <dbReference type="ARBA" id="ARBA00023136"/>
    </source>
</evidence>
<dbReference type="InterPro" id="IPR003663">
    <property type="entry name" value="Sugar/inositol_transpt"/>
</dbReference>
<feature type="transmembrane region" description="Helical" evidence="8">
    <location>
        <begin position="456"/>
        <end position="472"/>
    </location>
</feature>
<dbReference type="PANTHER" id="PTHR48020:SF12">
    <property type="entry name" value="PROTON MYO-INOSITOL COTRANSPORTER"/>
    <property type="match status" value="1"/>
</dbReference>
<accession>A0ABN6BBP3</accession>
<protein>
    <submittedName>
        <fullName evidence="10">MFS transporter</fullName>
    </submittedName>
</protein>
<keyword evidence="3 7" id="KW-0813">Transport</keyword>
<dbReference type="PANTHER" id="PTHR48020">
    <property type="entry name" value="PROTON MYO-INOSITOL COTRANSPORTER"/>
    <property type="match status" value="1"/>
</dbReference>
<gene>
    <name evidence="10" type="ORF">MBRA_45730</name>
</gene>
<dbReference type="NCBIfam" id="TIGR00879">
    <property type="entry name" value="SP"/>
    <property type="match status" value="1"/>
</dbReference>
<feature type="transmembrane region" description="Helical" evidence="8">
    <location>
        <begin position="385"/>
        <end position="410"/>
    </location>
</feature>
<feature type="transmembrane region" description="Helical" evidence="8">
    <location>
        <begin position="89"/>
        <end position="110"/>
    </location>
</feature>
<feature type="transmembrane region" description="Helical" evidence="8">
    <location>
        <begin position="147"/>
        <end position="168"/>
    </location>
</feature>
<evidence type="ECO:0000256" key="2">
    <source>
        <dbReference type="ARBA" id="ARBA00010992"/>
    </source>
</evidence>
<feature type="transmembrane region" description="Helical" evidence="8">
    <location>
        <begin position="122"/>
        <end position="141"/>
    </location>
</feature>
<feature type="transmembrane region" description="Helical" evidence="8">
    <location>
        <begin position="360"/>
        <end position="379"/>
    </location>
</feature>
<dbReference type="InterPro" id="IPR050814">
    <property type="entry name" value="Myo-inositol_Transporter"/>
</dbReference>
<comment type="subcellular location">
    <subcellularLocation>
        <location evidence="1">Cell membrane</location>
        <topology evidence="1">Multi-pass membrane protein</topology>
    </subcellularLocation>
</comment>
<name>A0ABN6BBP3_9MYCO</name>
<evidence type="ECO:0000313" key="10">
    <source>
        <dbReference type="EMBL" id="BBZ14378.1"/>
    </source>
</evidence>
<keyword evidence="6 8" id="KW-0472">Membrane</keyword>
<feature type="transmembrane region" description="Helical" evidence="8">
    <location>
        <begin position="290"/>
        <end position="313"/>
    </location>
</feature>
<dbReference type="PRINTS" id="PR00171">
    <property type="entry name" value="SUGRTRNSPORT"/>
</dbReference>
<evidence type="ECO:0000256" key="8">
    <source>
        <dbReference type="SAM" id="Phobius"/>
    </source>
</evidence>
<feature type="transmembrane region" description="Helical" evidence="8">
    <location>
        <begin position="180"/>
        <end position="200"/>
    </location>
</feature>
<feature type="transmembrane region" description="Helical" evidence="8">
    <location>
        <begin position="49"/>
        <end position="69"/>
    </location>
</feature>
<dbReference type="InterPro" id="IPR036259">
    <property type="entry name" value="MFS_trans_sf"/>
</dbReference>
<keyword evidence="4 8" id="KW-0812">Transmembrane</keyword>
<dbReference type="InterPro" id="IPR005829">
    <property type="entry name" value="Sugar_transporter_CS"/>
</dbReference>
<reference evidence="10 11" key="1">
    <citation type="journal article" date="2019" name="Emerg. Microbes Infect.">
        <title>Comprehensive subspecies identification of 175 nontuberculous mycobacteria species based on 7547 genomic profiles.</title>
        <authorList>
            <person name="Matsumoto Y."/>
            <person name="Kinjo T."/>
            <person name="Motooka D."/>
            <person name="Nabeya D."/>
            <person name="Jung N."/>
            <person name="Uechi K."/>
            <person name="Horii T."/>
            <person name="Iida T."/>
            <person name="Fujita J."/>
            <person name="Nakamura S."/>
        </authorList>
    </citation>
    <scope>NUCLEOTIDE SEQUENCE [LARGE SCALE GENOMIC DNA]</scope>
    <source>
        <strain evidence="10 11">JCM 12687</strain>
    </source>
</reference>
<proteinExistence type="inferred from homology"/>
<evidence type="ECO:0000259" key="9">
    <source>
        <dbReference type="PROSITE" id="PS50850"/>
    </source>
</evidence>
<dbReference type="InterPro" id="IPR005828">
    <property type="entry name" value="MFS_sugar_transport-like"/>
</dbReference>
<feature type="transmembrane region" description="Helical" evidence="8">
    <location>
        <begin position="206"/>
        <end position="225"/>
    </location>
</feature>
<feature type="domain" description="Major facilitator superfamily (MFS) profile" evidence="9">
    <location>
        <begin position="56"/>
        <end position="478"/>
    </location>
</feature>
<keyword evidence="11" id="KW-1185">Reference proteome</keyword>
<feature type="transmembrane region" description="Helical" evidence="8">
    <location>
        <begin position="430"/>
        <end position="450"/>
    </location>
</feature>